<dbReference type="CDD" id="cd11614">
    <property type="entry name" value="SAF_CpaB_FlgA_like"/>
    <property type="match status" value="1"/>
</dbReference>
<dbReference type="SMART" id="SM00858">
    <property type="entry name" value="SAF"/>
    <property type="match status" value="1"/>
</dbReference>
<dbReference type="RefSeq" id="WP_057626387.1">
    <property type="nucleotide sequence ID" value="NZ_LDJJ01000004.1"/>
</dbReference>
<gene>
    <name evidence="9" type="primary">flgA</name>
    <name evidence="9" type="ORF">ABB27_01180</name>
</gene>
<dbReference type="Pfam" id="PF13144">
    <property type="entry name" value="ChapFlgA"/>
    <property type="match status" value="1"/>
</dbReference>
<keyword evidence="9" id="KW-0969">Cilium</keyword>
<dbReference type="AlphaFoldDB" id="A0A0R0CTE0"/>
<proteinExistence type="inferred from homology"/>
<comment type="similarity">
    <text evidence="2 7">Belongs to the FlgA family.</text>
</comment>
<evidence type="ECO:0000256" key="6">
    <source>
        <dbReference type="ARBA" id="ARBA00025643"/>
    </source>
</evidence>
<evidence type="ECO:0000313" key="9">
    <source>
        <dbReference type="EMBL" id="KRG72518.1"/>
    </source>
</evidence>
<dbReference type="GO" id="GO:0042597">
    <property type="term" value="C:periplasmic space"/>
    <property type="evidence" value="ECO:0007669"/>
    <property type="project" value="UniProtKB-SubCell"/>
</dbReference>
<evidence type="ECO:0000256" key="7">
    <source>
        <dbReference type="RuleBase" id="RU362063"/>
    </source>
</evidence>
<dbReference type="Pfam" id="PF17656">
    <property type="entry name" value="ChapFlgA_N"/>
    <property type="match status" value="1"/>
</dbReference>
<keyword evidence="5 7" id="KW-0574">Periplasm</keyword>
<feature type="domain" description="SAF" evidence="8">
    <location>
        <begin position="89"/>
        <end position="151"/>
    </location>
</feature>
<dbReference type="InterPro" id="IPR039246">
    <property type="entry name" value="Flagellar_FlgA"/>
</dbReference>
<evidence type="ECO:0000256" key="2">
    <source>
        <dbReference type="ARBA" id="ARBA00010474"/>
    </source>
</evidence>
<dbReference type="GO" id="GO:0044780">
    <property type="term" value="P:bacterial-type flagellum assembly"/>
    <property type="evidence" value="ECO:0007669"/>
    <property type="project" value="InterPro"/>
</dbReference>
<evidence type="ECO:0000256" key="4">
    <source>
        <dbReference type="ARBA" id="ARBA00022729"/>
    </source>
</evidence>
<dbReference type="Gene3D" id="3.90.1210.10">
    <property type="entry name" value="Antifreeze-like/N-acetylneuraminic acid synthase C-terminal domain"/>
    <property type="match status" value="1"/>
</dbReference>
<keyword evidence="7" id="KW-1005">Bacterial flagellum biogenesis</keyword>
<organism evidence="9 10">
    <name type="scientific">Stenotrophomonas terrae</name>
    <dbReference type="NCBI Taxonomy" id="405446"/>
    <lineage>
        <taxon>Bacteria</taxon>
        <taxon>Pseudomonadati</taxon>
        <taxon>Pseudomonadota</taxon>
        <taxon>Gammaproteobacteria</taxon>
        <taxon>Lysobacterales</taxon>
        <taxon>Lysobacteraceae</taxon>
        <taxon>Stenotrophomonas</taxon>
    </lineage>
</organism>
<accession>A0A0R0CTE0</accession>
<dbReference type="InterPro" id="IPR017585">
    <property type="entry name" value="SAF_FlgA"/>
</dbReference>
<comment type="subcellular location">
    <subcellularLocation>
        <location evidence="1 7">Periplasm</location>
    </subcellularLocation>
</comment>
<comment type="caution">
    <text evidence="9">The sequence shown here is derived from an EMBL/GenBank/DDBJ whole genome shotgun (WGS) entry which is preliminary data.</text>
</comment>
<dbReference type="PANTHER" id="PTHR36307:SF1">
    <property type="entry name" value="FLAGELLA BASAL BODY P-RING FORMATION PROTEIN FLGA"/>
    <property type="match status" value="1"/>
</dbReference>
<evidence type="ECO:0000256" key="5">
    <source>
        <dbReference type="ARBA" id="ARBA00022764"/>
    </source>
</evidence>
<evidence type="ECO:0000259" key="8">
    <source>
        <dbReference type="SMART" id="SM00858"/>
    </source>
</evidence>
<evidence type="ECO:0000256" key="1">
    <source>
        <dbReference type="ARBA" id="ARBA00004418"/>
    </source>
</evidence>
<dbReference type="InterPro" id="IPR013974">
    <property type="entry name" value="SAF"/>
</dbReference>
<keyword evidence="9" id="KW-0282">Flagellum</keyword>
<dbReference type="EMBL" id="LDJJ01000004">
    <property type="protein sequence ID" value="KRG72518.1"/>
    <property type="molecule type" value="Genomic_DNA"/>
</dbReference>
<evidence type="ECO:0000313" key="10">
    <source>
        <dbReference type="Proteomes" id="UP000051863"/>
    </source>
</evidence>
<dbReference type="NCBIfam" id="TIGR03170">
    <property type="entry name" value="flgA_cterm"/>
    <property type="match status" value="1"/>
</dbReference>
<keyword evidence="4 7" id="KW-0732">Signal</keyword>
<dbReference type="OrthoDB" id="1669037at2"/>
<dbReference type="PANTHER" id="PTHR36307">
    <property type="entry name" value="FLAGELLA BASAL BODY P-RING FORMATION PROTEIN FLGA"/>
    <property type="match status" value="1"/>
</dbReference>
<protein>
    <recommendedName>
        <fullName evidence="3 7">Flagella basal body P-ring formation protein FlgA</fullName>
    </recommendedName>
</protein>
<keyword evidence="10" id="KW-1185">Reference proteome</keyword>
<feature type="chain" id="PRO_5005967173" description="Flagella basal body P-ring formation protein FlgA" evidence="7">
    <location>
        <begin position="18"/>
        <end position="214"/>
    </location>
</feature>
<reference evidence="9 10" key="1">
    <citation type="submission" date="2015-05" db="EMBL/GenBank/DDBJ databases">
        <title>Genome sequencing and analysis of members of genus Stenotrophomonas.</title>
        <authorList>
            <person name="Patil P.P."/>
            <person name="Midha S."/>
            <person name="Patil P.B."/>
        </authorList>
    </citation>
    <scope>NUCLEOTIDE SEQUENCE [LARGE SCALE GENOMIC DNA]</scope>
    <source>
        <strain evidence="9 10">DSM 18941</strain>
    </source>
</reference>
<dbReference type="PATRIC" id="fig|405446.3.peg.2051"/>
<keyword evidence="9" id="KW-0966">Cell projection</keyword>
<dbReference type="Gene3D" id="2.30.30.760">
    <property type="match status" value="1"/>
</dbReference>
<sequence>MRLLLSLCLLLPCWAWASAFQPVDTIRAAALATLAAGENGEAQVDANLRLPACAQPLQAKATANTTVEVACPQAGGWRLFVPVKVRREQQVLVLSRGVAAGEVLAAADISSVKRDTARLAGAVLLKPEAAVGRVARRALSAGSLLSATDLVAPRTVRRGDNVALVSRRGGVEVRMAGRALGDAGEGERVSVENLSSRRVMQGTATPGGDVLVSR</sequence>
<name>A0A0R0CTE0_9GAMM</name>
<comment type="function">
    <text evidence="6 7">Involved in the assembly process of the P-ring formation. It may associate with FlgF on the rod constituting a structure essential for the P-ring assembly or may act as a modulator protein for the P-ring assembly.</text>
</comment>
<feature type="signal peptide" evidence="7">
    <location>
        <begin position="1"/>
        <end position="17"/>
    </location>
</feature>
<dbReference type="Proteomes" id="UP000051863">
    <property type="component" value="Unassembled WGS sequence"/>
</dbReference>
<dbReference type="InterPro" id="IPR041231">
    <property type="entry name" value="FlgA_N"/>
</dbReference>
<evidence type="ECO:0000256" key="3">
    <source>
        <dbReference type="ARBA" id="ARBA00014754"/>
    </source>
</evidence>